<dbReference type="InterPro" id="IPR003660">
    <property type="entry name" value="HAMP_dom"/>
</dbReference>
<evidence type="ECO:0000256" key="6">
    <source>
        <dbReference type="ARBA" id="ARBA00022777"/>
    </source>
</evidence>
<feature type="transmembrane region" description="Helical" evidence="8">
    <location>
        <begin position="212"/>
        <end position="232"/>
    </location>
</feature>
<dbReference type="CDD" id="cd00130">
    <property type="entry name" value="PAS"/>
    <property type="match status" value="1"/>
</dbReference>
<evidence type="ECO:0000259" key="10">
    <source>
        <dbReference type="PROSITE" id="PS50112"/>
    </source>
</evidence>
<evidence type="ECO:0000256" key="4">
    <source>
        <dbReference type="ARBA" id="ARBA00022679"/>
    </source>
</evidence>
<dbReference type="InterPro" id="IPR035965">
    <property type="entry name" value="PAS-like_dom_sf"/>
</dbReference>
<keyword evidence="6 12" id="KW-0418">Kinase</keyword>
<dbReference type="Gene3D" id="3.30.450.20">
    <property type="entry name" value="PAS domain"/>
    <property type="match status" value="1"/>
</dbReference>
<dbReference type="SUPFAM" id="SSF55874">
    <property type="entry name" value="ATPase domain of HSP90 chaperone/DNA topoisomerase II/histidine kinase"/>
    <property type="match status" value="1"/>
</dbReference>
<dbReference type="InterPro" id="IPR050482">
    <property type="entry name" value="Sensor_HK_TwoCompSys"/>
</dbReference>
<gene>
    <name evidence="12" type="primary">nreB</name>
    <name evidence="12" type="ORF">SCFA_620013</name>
</gene>
<dbReference type="PROSITE" id="PS50112">
    <property type="entry name" value="PAS"/>
    <property type="match status" value="1"/>
</dbReference>
<keyword evidence="4 12" id="KW-0808">Transferase</keyword>
<dbReference type="PROSITE" id="PS50109">
    <property type="entry name" value="HIS_KIN"/>
    <property type="match status" value="1"/>
</dbReference>
<feature type="transmembrane region" description="Helical" evidence="8">
    <location>
        <begin position="7"/>
        <end position="30"/>
    </location>
</feature>
<dbReference type="EC" id="2.7.13.3" evidence="2"/>
<feature type="domain" description="HAMP" evidence="11">
    <location>
        <begin position="236"/>
        <end position="289"/>
    </location>
</feature>
<dbReference type="Pfam" id="PF00989">
    <property type="entry name" value="PAS"/>
    <property type="match status" value="1"/>
</dbReference>
<reference evidence="12" key="1">
    <citation type="submission" date="2019-03" db="EMBL/GenBank/DDBJ databases">
        <authorList>
            <person name="Hao L."/>
        </authorList>
    </citation>
    <scope>NUCLEOTIDE SEQUENCE</scope>
</reference>
<keyword evidence="8" id="KW-1133">Transmembrane helix</keyword>
<keyword evidence="5" id="KW-0547">Nucleotide-binding</keyword>
<dbReference type="Pfam" id="PF07730">
    <property type="entry name" value="HisKA_3"/>
    <property type="match status" value="1"/>
</dbReference>
<evidence type="ECO:0000256" key="7">
    <source>
        <dbReference type="ARBA" id="ARBA00022840"/>
    </source>
</evidence>
<dbReference type="Gene3D" id="1.20.5.1930">
    <property type="match status" value="1"/>
</dbReference>
<dbReference type="GO" id="GO:0016020">
    <property type="term" value="C:membrane"/>
    <property type="evidence" value="ECO:0007669"/>
    <property type="project" value="InterPro"/>
</dbReference>
<dbReference type="PANTHER" id="PTHR24421:SF10">
    <property type="entry name" value="NITRATE_NITRITE SENSOR PROTEIN NARQ"/>
    <property type="match status" value="1"/>
</dbReference>
<name>A0A485M9Y6_9ZZZZ</name>
<dbReference type="GO" id="GO:0006355">
    <property type="term" value="P:regulation of DNA-templated transcription"/>
    <property type="evidence" value="ECO:0007669"/>
    <property type="project" value="InterPro"/>
</dbReference>
<comment type="catalytic activity">
    <reaction evidence="1">
        <text>ATP + protein L-histidine = ADP + protein N-phospho-L-histidine.</text>
        <dbReference type="EC" id="2.7.13.3"/>
    </reaction>
</comment>
<dbReference type="InterPro" id="IPR005467">
    <property type="entry name" value="His_kinase_dom"/>
</dbReference>
<dbReference type="Pfam" id="PF02518">
    <property type="entry name" value="HATPase_c"/>
    <property type="match status" value="1"/>
</dbReference>
<keyword evidence="3" id="KW-0597">Phosphoprotein</keyword>
<evidence type="ECO:0000259" key="9">
    <source>
        <dbReference type="PROSITE" id="PS50109"/>
    </source>
</evidence>
<keyword evidence="8" id="KW-0812">Transmembrane</keyword>
<proteinExistence type="predicted"/>
<accession>A0A485M9Y6</accession>
<feature type="transmembrane region" description="Helical" evidence="8">
    <location>
        <begin position="180"/>
        <end position="200"/>
    </location>
</feature>
<dbReference type="InterPro" id="IPR000014">
    <property type="entry name" value="PAS"/>
</dbReference>
<feature type="transmembrane region" description="Helical" evidence="8">
    <location>
        <begin position="127"/>
        <end position="147"/>
    </location>
</feature>
<dbReference type="InterPro" id="IPR011712">
    <property type="entry name" value="Sig_transdc_His_kin_sub3_dim/P"/>
</dbReference>
<keyword evidence="7" id="KW-0067">ATP-binding</keyword>
<dbReference type="AlphaFoldDB" id="A0A485M9Y6"/>
<dbReference type="InterPro" id="IPR003594">
    <property type="entry name" value="HATPase_dom"/>
</dbReference>
<dbReference type="CDD" id="cd16917">
    <property type="entry name" value="HATPase_UhpB-NarQ-NarX-like"/>
    <property type="match status" value="1"/>
</dbReference>
<dbReference type="InterPro" id="IPR013767">
    <property type="entry name" value="PAS_fold"/>
</dbReference>
<organism evidence="12">
    <name type="scientific">anaerobic digester metagenome</name>
    <dbReference type="NCBI Taxonomy" id="1263854"/>
    <lineage>
        <taxon>unclassified sequences</taxon>
        <taxon>metagenomes</taxon>
        <taxon>ecological metagenomes</taxon>
    </lineage>
</organism>
<evidence type="ECO:0000256" key="8">
    <source>
        <dbReference type="SAM" id="Phobius"/>
    </source>
</evidence>
<protein>
    <recommendedName>
        <fullName evidence="2">histidine kinase</fullName>
        <ecNumber evidence="2">2.7.13.3</ecNumber>
    </recommendedName>
</protein>
<dbReference type="SMART" id="SM00091">
    <property type="entry name" value="PAS"/>
    <property type="match status" value="1"/>
</dbReference>
<dbReference type="NCBIfam" id="TIGR00229">
    <property type="entry name" value="sensory_box"/>
    <property type="match status" value="1"/>
</dbReference>
<dbReference type="EMBL" id="CAADRM010000128">
    <property type="protein sequence ID" value="VFU17153.1"/>
    <property type="molecule type" value="Genomic_DNA"/>
</dbReference>
<evidence type="ECO:0000259" key="11">
    <source>
        <dbReference type="PROSITE" id="PS50885"/>
    </source>
</evidence>
<dbReference type="SUPFAM" id="SSF55785">
    <property type="entry name" value="PYP-like sensor domain (PAS domain)"/>
    <property type="match status" value="1"/>
</dbReference>
<keyword evidence="8" id="KW-0472">Membrane</keyword>
<dbReference type="PANTHER" id="PTHR24421">
    <property type="entry name" value="NITRATE/NITRITE SENSOR PROTEIN NARX-RELATED"/>
    <property type="match status" value="1"/>
</dbReference>
<evidence type="ECO:0000256" key="1">
    <source>
        <dbReference type="ARBA" id="ARBA00000085"/>
    </source>
</evidence>
<dbReference type="GO" id="GO:0005524">
    <property type="term" value="F:ATP binding"/>
    <property type="evidence" value="ECO:0007669"/>
    <property type="project" value="UniProtKB-KW"/>
</dbReference>
<evidence type="ECO:0000313" key="12">
    <source>
        <dbReference type="EMBL" id="VFU17153.1"/>
    </source>
</evidence>
<dbReference type="SMART" id="SM00387">
    <property type="entry name" value="HATPase_c"/>
    <property type="match status" value="1"/>
</dbReference>
<dbReference type="GO" id="GO:0000155">
    <property type="term" value="F:phosphorelay sensor kinase activity"/>
    <property type="evidence" value="ECO:0007669"/>
    <property type="project" value="InterPro"/>
</dbReference>
<dbReference type="Gene3D" id="3.30.565.10">
    <property type="entry name" value="Histidine kinase-like ATPase, C-terminal domain"/>
    <property type="match status" value="1"/>
</dbReference>
<evidence type="ECO:0000256" key="5">
    <source>
        <dbReference type="ARBA" id="ARBA00022741"/>
    </source>
</evidence>
<dbReference type="GO" id="GO:0046983">
    <property type="term" value="F:protein dimerization activity"/>
    <property type="evidence" value="ECO:0007669"/>
    <property type="project" value="InterPro"/>
</dbReference>
<dbReference type="InterPro" id="IPR036890">
    <property type="entry name" value="HATPase_C_sf"/>
</dbReference>
<feature type="domain" description="PAS" evidence="10">
    <location>
        <begin position="287"/>
        <end position="354"/>
    </location>
</feature>
<sequence length="627" mass="70373">MISKRRLIIGLTVRLELYINLIVLPLAVYYGTIAGRYEGEKLLYLIVSAFIAGLLATLFGASVRIWKLSRILGALEKPGGDYAAVKLKLLSYPRTESTVIILRWVFGLLCCYLIMRSLTPLSWLETLPVFFVLILCIPINGVISYTTTEHLLAPVLMDERIRGIYLPPHMYKPFSVSLRTVFIVVSVLIIPLVTLGHFLFVSHLLSMHFTDLYSHVFIILSLSLAAIFVTVYESNAGIRSGLLMTVRNLAELEKGNLHVEPIPLLTKGEIGVISQYVNILALSLRNSEEMFSKAFRSSPVGIVIWKIDGGYFLNVNESFTKISGYTRSDVVNSTIGNVGLFRNRDDYDRMINVLVGQGKVRGFDTELCTRSGEIRTVTISAEVIMLWDEPCMIATIEDVTEKKILEREILSIGERERQKIGQDLHDDLGPHLIGIEVMSELLKKKLEQRIVPSVEEVEKIRFLIEKAIEKTRRLSRGLCPVFLADHGLESILQEMASNIREVHGIACVFRYDRSILVDDITVCTHLYYIVHEAIHNAIRHGRADRIEIELSYDGCTVTLTITDNGSGMSSLEQPQGMGLKIMNFRAAMIGAELKIDSAPGRGTRVALSFRYNDHQEGKPLQKAENGS</sequence>
<dbReference type="PROSITE" id="PS50885">
    <property type="entry name" value="HAMP"/>
    <property type="match status" value="1"/>
</dbReference>
<feature type="transmembrane region" description="Helical" evidence="8">
    <location>
        <begin position="42"/>
        <end position="61"/>
    </location>
</feature>
<feature type="domain" description="Histidine kinase" evidence="9">
    <location>
        <begin position="423"/>
        <end position="613"/>
    </location>
</feature>
<evidence type="ECO:0000256" key="2">
    <source>
        <dbReference type="ARBA" id="ARBA00012438"/>
    </source>
</evidence>
<evidence type="ECO:0000256" key="3">
    <source>
        <dbReference type="ARBA" id="ARBA00022553"/>
    </source>
</evidence>